<evidence type="ECO:0000313" key="1">
    <source>
        <dbReference type="EMBL" id="KPQ35398.1"/>
    </source>
</evidence>
<comment type="caution">
    <text evidence="1">The sequence shown here is derived from an EMBL/GenBank/DDBJ whole genome shotgun (WGS) entry which is preliminary data.</text>
</comment>
<organism evidence="1 2">
    <name type="scientific">Phormidesmis priestleyi Ana</name>
    <dbReference type="NCBI Taxonomy" id="1666911"/>
    <lineage>
        <taxon>Bacteria</taxon>
        <taxon>Bacillati</taxon>
        <taxon>Cyanobacteriota</taxon>
        <taxon>Cyanophyceae</taxon>
        <taxon>Leptolyngbyales</taxon>
        <taxon>Leptolyngbyaceae</taxon>
        <taxon>Phormidesmis</taxon>
    </lineage>
</organism>
<protein>
    <submittedName>
        <fullName evidence="1">Uncharacterized protein</fullName>
    </submittedName>
</protein>
<dbReference type="EMBL" id="LJZR01000012">
    <property type="protein sequence ID" value="KPQ35398.1"/>
    <property type="molecule type" value="Genomic_DNA"/>
</dbReference>
<name>A0A0P7YYR2_9CYAN</name>
<gene>
    <name evidence="1" type="ORF">HLUCCA11_10575</name>
</gene>
<proteinExistence type="predicted"/>
<sequence length="114" mass="12554">MLPALMKLKMLPTLPTLKILPALQMLKMLPALPMLKKLPTLPMLKMLRSLAKLKMLTSGSRVSLANSIYFKKQPQAVTVCYGFSNFNKAPLFGQLSEGEHYGNPPNDPSISTPA</sequence>
<dbReference type="STRING" id="1666911.HLUCCA11_10575"/>
<evidence type="ECO:0000313" key="2">
    <source>
        <dbReference type="Proteomes" id="UP000050465"/>
    </source>
</evidence>
<dbReference type="AlphaFoldDB" id="A0A0P7YYR2"/>
<reference evidence="1 2" key="1">
    <citation type="submission" date="2015-09" db="EMBL/GenBank/DDBJ databases">
        <title>Identification and resolution of microdiversity through metagenomic sequencing of parallel consortia.</title>
        <authorList>
            <person name="Nelson W.C."/>
            <person name="Romine M.F."/>
            <person name="Lindemann S.R."/>
        </authorList>
    </citation>
    <scope>NUCLEOTIDE SEQUENCE [LARGE SCALE GENOMIC DNA]</scope>
    <source>
        <strain evidence="1">Ana</strain>
    </source>
</reference>
<accession>A0A0P7YYR2</accession>
<dbReference type="Proteomes" id="UP000050465">
    <property type="component" value="Unassembled WGS sequence"/>
</dbReference>